<dbReference type="PANTHER" id="PTHR33164:SF13">
    <property type="entry name" value="4-HYDROXYPHENYLACETATE CATABOLISM PROTEIN"/>
    <property type="match status" value="1"/>
</dbReference>
<sequence>MADRLMRTETAQCLARESLNEEQYRILLSFDGPRQHTFKELRDKALTNVATLAMNVDRLDERKLVNKMRDPSHKRRTYASITDEGRALVDRVQHDVERAHTEVERAFGTSNASMLKNLLVEFVRVGEVAH</sequence>
<keyword evidence="3" id="KW-1185">Reference proteome</keyword>
<evidence type="ECO:0000313" key="3">
    <source>
        <dbReference type="Proteomes" id="UP000270342"/>
    </source>
</evidence>
<protein>
    <recommendedName>
        <fullName evidence="1">HTH marR-type domain-containing protein</fullName>
    </recommendedName>
</protein>
<dbReference type="PANTHER" id="PTHR33164">
    <property type="entry name" value="TRANSCRIPTIONAL REGULATOR, MARR FAMILY"/>
    <property type="match status" value="1"/>
</dbReference>
<proteinExistence type="predicted"/>
<dbReference type="InterPro" id="IPR039422">
    <property type="entry name" value="MarR/SlyA-like"/>
</dbReference>
<feature type="domain" description="HTH marR-type" evidence="1">
    <location>
        <begin position="1"/>
        <end position="124"/>
    </location>
</feature>
<dbReference type="Gene3D" id="1.10.10.10">
    <property type="entry name" value="Winged helix-like DNA-binding domain superfamily/Winged helix DNA-binding domain"/>
    <property type="match status" value="1"/>
</dbReference>
<dbReference type="SMART" id="SM00347">
    <property type="entry name" value="HTH_MARR"/>
    <property type="match status" value="1"/>
</dbReference>
<gene>
    <name evidence="2" type="ORF">D7S86_20755</name>
</gene>
<dbReference type="SUPFAM" id="SSF46785">
    <property type="entry name" value="Winged helix' DNA-binding domain"/>
    <property type="match status" value="1"/>
</dbReference>
<dbReference type="InterPro" id="IPR036390">
    <property type="entry name" value="WH_DNA-bd_sf"/>
</dbReference>
<accession>A0A494XNQ6</accession>
<dbReference type="AlphaFoldDB" id="A0A494XNQ6"/>
<dbReference type="GO" id="GO:0006950">
    <property type="term" value="P:response to stress"/>
    <property type="evidence" value="ECO:0007669"/>
    <property type="project" value="TreeGrafter"/>
</dbReference>
<reference evidence="2 3" key="1">
    <citation type="submission" date="2018-10" db="EMBL/GenBank/DDBJ databases">
        <title>Robbsia sp. DHC34, isolated from soil.</title>
        <authorList>
            <person name="Gao Z.-H."/>
            <person name="Qiu L.-H."/>
        </authorList>
    </citation>
    <scope>NUCLEOTIDE SEQUENCE [LARGE SCALE GENOMIC DNA]</scope>
    <source>
        <strain evidence="2 3">DHC34</strain>
    </source>
</reference>
<organism evidence="2 3">
    <name type="scientific">Pararobbsia silviterrae</name>
    <dbReference type="NCBI Taxonomy" id="1792498"/>
    <lineage>
        <taxon>Bacteria</taxon>
        <taxon>Pseudomonadati</taxon>
        <taxon>Pseudomonadota</taxon>
        <taxon>Betaproteobacteria</taxon>
        <taxon>Burkholderiales</taxon>
        <taxon>Burkholderiaceae</taxon>
        <taxon>Pararobbsia</taxon>
    </lineage>
</organism>
<evidence type="ECO:0000313" key="2">
    <source>
        <dbReference type="EMBL" id="RKP49714.1"/>
    </source>
</evidence>
<dbReference type="GO" id="GO:0003700">
    <property type="term" value="F:DNA-binding transcription factor activity"/>
    <property type="evidence" value="ECO:0007669"/>
    <property type="project" value="InterPro"/>
</dbReference>
<name>A0A494XNQ6_9BURK</name>
<dbReference type="EMBL" id="RBZU01000010">
    <property type="protein sequence ID" value="RKP49714.1"/>
    <property type="molecule type" value="Genomic_DNA"/>
</dbReference>
<dbReference type="PROSITE" id="PS50995">
    <property type="entry name" value="HTH_MARR_2"/>
    <property type="match status" value="1"/>
</dbReference>
<comment type="caution">
    <text evidence="2">The sequence shown here is derived from an EMBL/GenBank/DDBJ whole genome shotgun (WGS) entry which is preliminary data.</text>
</comment>
<dbReference type="Proteomes" id="UP000270342">
    <property type="component" value="Unassembled WGS sequence"/>
</dbReference>
<evidence type="ECO:0000259" key="1">
    <source>
        <dbReference type="PROSITE" id="PS50995"/>
    </source>
</evidence>
<dbReference type="InterPro" id="IPR000835">
    <property type="entry name" value="HTH_MarR-typ"/>
</dbReference>
<dbReference type="InterPro" id="IPR036388">
    <property type="entry name" value="WH-like_DNA-bd_sf"/>
</dbReference>